<dbReference type="EMBL" id="JASJQH010000082">
    <property type="protein sequence ID" value="KAK9767362.1"/>
    <property type="molecule type" value="Genomic_DNA"/>
</dbReference>
<feature type="region of interest" description="Disordered" evidence="2">
    <location>
        <begin position="317"/>
        <end position="340"/>
    </location>
</feature>
<reference evidence="3 4" key="1">
    <citation type="submission" date="2023-04" db="EMBL/GenBank/DDBJ databases">
        <title>Genome of Basidiobolus ranarum AG-B5.</title>
        <authorList>
            <person name="Stajich J.E."/>
            <person name="Carter-House D."/>
            <person name="Gryganskyi A."/>
        </authorList>
    </citation>
    <scope>NUCLEOTIDE SEQUENCE [LARGE SCALE GENOMIC DNA]</scope>
    <source>
        <strain evidence="3 4">AG-B5</strain>
    </source>
</reference>
<name>A0ABR2X0Z4_9FUNG</name>
<feature type="compositionally biased region" description="Low complexity" evidence="2">
    <location>
        <begin position="317"/>
        <end position="333"/>
    </location>
</feature>
<organism evidence="3 4">
    <name type="scientific">Basidiobolus ranarum</name>
    <dbReference type="NCBI Taxonomy" id="34480"/>
    <lineage>
        <taxon>Eukaryota</taxon>
        <taxon>Fungi</taxon>
        <taxon>Fungi incertae sedis</taxon>
        <taxon>Zoopagomycota</taxon>
        <taxon>Entomophthoromycotina</taxon>
        <taxon>Basidiobolomycetes</taxon>
        <taxon>Basidiobolales</taxon>
        <taxon>Basidiobolaceae</taxon>
        <taxon>Basidiobolus</taxon>
    </lineage>
</organism>
<keyword evidence="4" id="KW-1185">Reference proteome</keyword>
<comment type="caution">
    <text evidence="3">The sequence shown here is derived from an EMBL/GenBank/DDBJ whole genome shotgun (WGS) entry which is preliminary data.</text>
</comment>
<dbReference type="SUPFAM" id="SSF48371">
    <property type="entry name" value="ARM repeat"/>
    <property type="match status" value="1"/>
</dbReference>
<evidence type="ECO:0000256" key="1">
    <source>
        <dbReference type="SAM" id="Coils"/>
    </source>
</evidence>
<gene>
    <name evidence="3" type="ORF">K7432_002901</name>
</gene>
<accession>A0ABR2X0Z4</accession>
<sequence>MAAMLPTKNPPASTYHASSAREFFKRNNTQPHRGTTFRQQDNTYGSGWIDFPSGNTEHMLRMESQVGVNVKNRGAFTNNNDLSLTGVPLFHSRNNATDNKQSQLKESRDCLSNEGFEDDEFDNYDLDDSVVQELVEKETEYLSQQPNSQYPLPSASNIRVGLDSQPFFSFSPTTSQFAPPSKRTHTDTKYANSLASSKQASITAQLMALQQEIERLKDENKRRKLDMDRMMIEKGEITHVRQRLSKVEIENLKLKENLTKEQILAKEQAKALSQTFQKEIDRLNTVLLFKEQEVQASQLQNRKRATELQTMASFQEGLHSNSSSPLNPGGNPSFPTISGFREAPDLAANLNRPVENIDYEPKEIIEEPSLKCSIGEMDLMFERKEPGLKRLLHDPDNGVEVNEGSYPRSALYKLISQCPSNTNEDRSEFRHILSQLSQELLQILTTNEKSNFSRYPQKLLTILERYLHLVLNSGDKQILKHLLQVIETLLISYPSCRQHVLGSHDEDGPDLELSNSPTILMSVFMVLKKAISEKRIMRNESENESLLQHAFVILYSLLEDCSLECISRFRPLFTEGILVDFFDIEIPQKTFISLLELISQLLSVPDFWSVFEMEASQETSHGQPRLSILDRLSEYLTKLSSNILGYTIKYSIVQLYSLIVAQYHSGTRIIADSPKILSHLIKGLGIELDQYIEAPKLEIEQHKLIESCVKLIHLVCLRGNCLQKLLRSHELYHEYISVMTRLSLHNDEMDENELVSDMARDLLTAVISPEDEEIILETGRS</sequence>
<dbReference type="Proteomes" id="UP001479436">
    <property type="component" value="Unassembled WGS sequence"/>
</dbReference>
<feature type="coiled-coil region" evidence="1">
    <location>
        <begin position="199"/>
        <end position="309"/>
    </location>
</feature>
<keyword evidence="1" id="KW-0175">Coiled coil</keyword>
<evidence type="ECO:0000256" key="2">
    <source>
        <dbReference type="SAM" id="MobiDB-lite"/>
    </source>
</evidence>
<protein>
    <recommendedName>
        <fullName evidence="5">ATR interacting protein</fullName>
    </recommendedName>
</protein>
<evidence type="ECO:0000313" key="3">
    <source>
        <dbReference type="EMBL" id="KAK9767362.1"/>
    </source>
</evidence>
<proteinExistence type="predicted"/>
<evidence type="ECO:0000313" key="4">
    <source>
        <dbReference type="Proteomes" id="UP001479436"/>
    </source>
</evidence>
<dbReference type="InterPro" id="IPR016024">
    <property type="entry name" value="ARM-type_fold"/>
</dbReference>
<evidence type="ECO:0008006" key="5">
    <source>
        <dbReference type="Google" id="ProtNLM"/>
    </source>
</evidence>